<evidence type="ECO:0000313" key="1">
    <source>
        <dbReference type="EMBL" id="QQG36949.1"/>
    </source>
</evidence>
<dbReference type="EMBL" id="CP066681">
    <property type="protein sequence ID" value="QQG36949.1"/>
    <property type="molecule type" value="Genomic_DNA"/>
</dbReference>
<reference evidence="1 2" key="1">
    <citation type="submission" date="2020-07" db="EMBL/GenBank/DDBJ databases">
        <title>Huge and variable diversity of episymbiotic CPR bacteria and DPANN archaea in groundwater ecosystems.</title>
        <authorList>
            <person name="He C.Y."/>
            <person name="Keren R."/>
            <person name="Whittaker M."/>
            <person name="Farag I.F."/>
            <person name="Doudna J."/>
            <person name="Cate J.H.D."/>
            <person name="Banfield J.F."/>
        </authorList>
    </citation>
    <scope>NUCLEOTIDE SEQUENCE [LARGE SCALE GENOMIC DNA]</scope>
    <source>
        <strain evidence="1">NC_groundwater_70_Ag_B-0.1um_54_66</strain>
    </source>
</reference>
<gene>
    <name evidence="1" type="ORF">HYS17_04035</name>
</gene>
<protein>
    <submittedName>
        <fullName evidence="1">Uncharacterized protein</fullName>
    </submittedName>
</protein>
<proteinExistence type="predicted"/>
<evidence type="ECO:0000313" key="2">
    <source>
        <dbReference type="Proteomes" id="UP000595362"/>
    </source>
</evidence>
<accession>A0A7T5UH54</accession>
<sequence length="49" mass="5363">MSGCERGIGARVMSFGITGPFVSVEFHQNRRLPVWTLAARLLRTAKASS</sequence>
<name>A0A7T5UH54_9BACT</name>
<dbReference type="AlphaFoldDB" id="A0A7T5UH54"/>
<organism evidence="1 2">
    <name type="scientific">Micavibrio aeruginosavorus</name>
    <dbReference type="NCBI Taxonomy" id="349221"/>
    <lineage>
        <taxon>Bacteria</taxon>
        <taxon>Pseudomonadati</taxon>
        <taxon>Bdellovibrionota</taxon>
        <taxon>Bdellovibrionia</taxon>
        <taxon>Bdellovibrionales</taxon>
        <taxon>Pseudobdellovibrionaceae</taxon>
        <taxon>Micavibrio</taxon>
    </lineage>
</organism>
<dbReference type="Proteomes" id="UP000595362">
    <property type="component" value="Chromosome"/>
</dbReference>